<evidence type="ECO:0000313" key="16">
    <source>
        <dbReference type="EMBL" id="KPL70436.1"/>
    </source>
</evidence>
<dbReference type="CDD" id="cd18787">
    <property type="entry name" value="SF2_C_DEAD"/>
    <property type="match status" value="1"/>
</dbReference>
<sequence>MASKFEELGLQPQFVQAVEEMGFDQPTPIQAAAIPALLEGRSVIGQAQTGTGKTAAFVLPMLHKIQSGKRTPQALILAPTRELAIQVTEAARQMAQETPLRVMTVYGGQAYGVQLRQIDRGIDVVVGTPGRMLDLIKKKLLDLSLVKYVVLDEADEMLEMGFIEDVETIFKAIPEERQIALFSATLPPVIRKLADRYLTDPLEISVITGPRTVPETTQQYLRVRDENKQAALVRILEAEDVKSALVFTRTKARAQELSDELNRLGYPAGALHGDLDQNKREWVLDRFRKKTIHLLVATDVAARGLDIDDVSHVFNFDMPEDTDDYIHRIGRTGRAGKKGNAITFIHPRERSRLSQIENYSKQKIAEYNLPTRDEILQKRDERFTEELTEKMSAGQFKREAALVSKLIEFGFNPVEIAAAAIKLARAGETPVPAVDLVEPMPITRSQTGKRDMHDGRGNRNQARGGSCNGRPSRAPEAGMVRLRMNLGGQQGLRPGDVVGAIASEVGIPGKAIGAIDIQDDHTYVDVAEKHARLVLQKSGGKYSLRGKTVVLKLA</sequence>
<evidence type="ECO:0000256" key="11">
    <source>
        <dbReference type="RuleBase" id="RU000492"/>
    </source>
</evidence>
<dbReference type="GO" id="GO:0033592">
    <property type="term" value="F:RNA strand annealing activity"/>
    <property type="evidence" value="ECO:0007669"/>
    <property type="project" value="TreeGrafter"/>
</dbReference>
<keyword evidence="5 11" id="KW-0347">Helicase</keyword>
<evidence type="ECO:0000256" key="3">
    <source>
        <dbReference type="ARBA" id="ARBA00022741"/>
    </source>
</evidence>
<organism evidence="16 17">
    <name type="scientific">Leptolinea tardivitalis</name>
    <dbReference type="NCBI Taxonomy" id="229920"/>
    <lineage>
        <taxon>Bacteria</taxon>
        <taxon>Bacillati</taxon>
        <taxon>Chloroflexota</taxon>
        <taxon>Anaerolineae</taxon>
        <taxon>Anaerolineales</taxon>
        <taxon>Anaerolineaceae</taxon>
        <taxon>Leptolinea</taxon>
    </lineage>
</organism>
<comment type="similarity">
    <text evidence="8 11">Belongs to the DEAD box helicase family.</text>
</comment>
<dbReference type="CDD" id="cd00268">
    <property type="entry name" value="DEADc"/>
    <property type="match status" value="1"/>
</dbReference>
<evidence type="ECO:0000256" key="2">
    <source>
        <dbReference type="ARBA" id="ARBA00022490"/>
    </source>
</evidence>
<dbReference type="InterPro" id="IPR000629">
    <property type="entry name" value="RNA-helicase_DEAD-box_CS"/>
</dbReference>
<dbReference type="PANTHER" id="PTHR47963:SF8">
    <property type="entry name" value="ATP-DEPENDENT RNA HELICASE DEAD"/>
    <property type="match status" value="1"/>
</dbReference>
<dbReference type="AlphaFoldDB" id="A0A0P6WKY1"/>
<evidence type="ECO:0000259" key="15">
    <source>
        <dbReference type="PROSITE" id="PS51195"/>
    </source>
</evidence>
<dbReference type="Pfam" id="PF00270">
    <property type="entry name" value="DEAD"/>
    <property type="match status" value="1"/>
</dbReference>
<dbReference type="SUPFAM" id="SSF52540">
    <property type="entry name" value="P-loop containing nucleoside triphosphate hydrolases"/>
    <property type="match status" value="1"/>
</dbReference>
<feature type="domain" description="Helicase ATP-binding" evidence="13">
    <location>
        <begin position="34"/>
        <end position="204"/>
    </location>
</feature>
<dbReference type="Proteomes" id="UP000050430">
    <property type="component" value="Unassembled WGS sequence"/>
</dbReference>
<dbReference type="PROSITE" id="PS51195">
    <property type="entry name" value="Q_MOTIF"/>
    <property type="match status" value="1"/>
</dbReference>
<evidence type="ECO:0000256" key="4">
    <source>
        <dbReference type="ARBA" id="ARBA00022801"/>
    </source>
</evidence>
<feature type="region of interest" description="Disordered" evidence="12">
    <location>
        <begin position="445"/>
        <end position="474"/>
    </location>
</feature>
<dbReference type="PROSITE" id="PS51194">
    <property type="entry name" value="HELICASE_CTER"/>
    <property type="match status" value="1"/>
</dbReference>
<dbReference type="EC" id="3.6.4.13" evidence="1"/>
<keyword evidence="2" id="KW-0963">Cytoplasm</keyword>
<dbReference type="Pfam" id="PF03880">
    <property type="entry name" value="DbpA"/>
    <property type="match status" value="1"/>
</dbReference>
<dbReference type="InterPro" id="IPR011545">
    <property type="entry name" value="DEAD/DEAH_box_helicase_dom"/>
</dbReference>
<dbReference type="PROSITE" id="PS51192">
    <property type="entry name" value="HELICASE_ATP_BIND_1"/>
    <property type="match status" value="1"/>
</dbReference>
<evidence type="ECO:0000256" key="7">
    <source>
        <dbReference type="ARBA" id="ARBA00023016"/>
    </source>
</evidence>
<dbReference type="InterPro" id="IPR044742">
    <property type="entry name" value="DEAD/DEAH_RhlB"/>
</dbReference>
<evidence type="ECO:0000256" key="10">
    <source>
        <dbReference type="PROSITE-ProRule" id="PRU00552"/>
    </source>
</evidence>
<dbReference type="GO" id="GO:0005829">
    <property type="term" value="C:cytosol"/>
    <property type="evidence" value="ECO:0007669"/>
    <property type="project" value="TreeGrafter"/>
</dbReference>
<keyword evidence="4 11" id="KW-0378">Hydrolase</keyword>
<dbReference type="OrthoDB" id="9805696at2"/>
<dbReference type="PATRIC" id="fig|229920.5.peg.350"/>
<name>A0A0P6WKY1_9CHLR</name>
<dbReference type="CDD" id="cd12252">
    <property type="entry name" value="RRM_DbpA"/>
    <property type="match status" value="1"/>
</dbReference>
<dbReference type="InterPro" id="IPR057325">
    <property type="entry name" value="DeaD_dimer"/>
</dbReference>
<dbReference type="Pfam" id="PF25399">
    <property type="entry name" value="DeaD_dimer"/>
    <property type="match status" value="1"/>
</dbReference>
<evidence type="ECO:0000256" key="5">
    <source>
        <dbReference type="ARBA" id="ARBA00022806"/>
    </source>
</evidence>
<dbReference type="InterPro" id="IPR005580">
    <property type="entry name" value="DbpA/CsdA_RNA-bd_dom"/>
</dbReference>
<dbReference type="PROSITE" id="PS00039">
    <property type="entry name" value="DEAD_ATP_HELICASE"/>
    <property type="match status" value="1"/>
</dbReference>
<dbReference type="InterPro" id="IPR001650">
    <property type="entry name" value="Helicase_C-like"/>
</dbReference>
<evidence type="ECO:0000259" key="14">
    <source>
        <dbReference type="PROSITE" id="PS51194"/>
    </source>
</evidence>
<dbReference type="SMART" id="SM00490">
    <property type="entry name" value="HELICc"/>
    <property type="match status" value="1"/>
</dbReference>
<evidence type="ECO:0000256" key="12">
    <source>
        <dbReference type="SAM" id="MobiDB-lite"/>
    </source>
</evidence>
<dbReference type="Gene3D" id="3.30.70.330">
    <property type="match status" value="1"/>
</dbReference>
<evidence type="ECO:0000313" key="17">
    <source>
        <dbReference type="Proteomes" id="UP000050430"/>
    </source>
</evidence>
<feature type="domain" description="Helicase C-terminal" evidence="14">
    <location>
        <begin position="215"/>
        <end position="375"/>
    </location>
</feature>
<keyword evidence="17" id="KW-1185">Reference proteome</keyword>
<dbReference type="GO" id="GO:0009409">
    <property type="term" value="P:response to cold"/>
    <property type="evidence" value="ECO:0007669"/>
    <property type="project" value="TreeGrafter"/>
</dbReference>
<evidence type="ECO:0000256" key="8">
    <source>
        <dbReference type="ARBA" id="ARBA00038437"/>
    </source>
</evidence>
<protein>
    <recommendedName>
        <fullName evidence="1">RNA helicase</fullName>
        <ecNumber evidence="1">3.6.4.13</ecNumber>
    </recommendedName>
</protein>
<evidence type="ECO:0000256" key="1">
    <source>
        <dbReference type="ARBA" id="ARBA00012552"/>
    </source>
</evidence>
<accession>A0A0P6WKY1</accession>
<dbReference type="InterPro" id="IPR014014">
    <property type="entry name" value="RNA_helicase_DEAD_Q_motif"/>
</dbReference>
<feature type="short sequence motif" description="Q motif" evidence="10">
    <location>
        <begin position="3"/>
        <end position="31"/>
    </location>
</feature>
<dbReference type="InterPro" id="IPR027417">
    <property type="entry name" value="P-loop_NTPase"/>
</dbReference>
<dbReference type="GO" id="GO:0003724">
    <property type="term" value="F:RNA helicase activity"/>
    <property type="evidence" value="ECO:0007669"/>
    <property type="project" value="UniProtKB-EC"/>
</dbReference>
<keyword evidence="6 11" id="KW-0067">ATP-binding</keyword>
<keyword evidence="7" id="KW-0346">Stress response</keyword>
<evidence type="ECO:0000256" key="9">
    <source>
        <dbReference type="ARBA" id="ARBA00047984"/>
    </source>
</evidence>
<dbReference type="FunFam" id="3.40.50.300:FF:000108">
    <property type="entry name" value="ATP-dependent RNA helicase RhlE"/>
    <property type="match status" value="1"/>
</dbReference>
<comment type="catalytic activity">
    <reaction evidence="9">
        <text>ATP + H2O = ADP + phosphate + H(+)</text>
        <dbReference type="Rhea" id="RHEA:13065"/>
        <dbReference type="ChEBI" id="CHEBI:15377"/>
        <dbReference type="ChEBI" id="CHEBI:15378"/>
        <dbReference type="ChEBI" id="CHEBI:30616"/>
        <dbReference type="ChEBI" id="CHEBI:43474"/>
        <dbReference type="ChEBI" id="CHEBI:456216"/>
        <dbReference type="EC" id="3.6.4.13"/>
    </reaction>
</comment>
<dbReference type="Pfam" id="PF00271">
    <property type="entry name" value="Helicase_C"/>
    <property type="match status" value="1"/>
</dbReference>
<dbReference type="GO" id="GO:0005524">
    <property type="term" value="F:ATP binding"/>
    <property type="evidence" value="ECO:0007669"/>
    <property type="project" value="UniProtKB-KW"/>
</dbReference>
<feature type="domain" description="DEAD-box RNA helicase Q" evidence="15">
    <location>
        <begin position="3"/>
        <end position="31"/>
    </location>
</feature>
<dbReference type="SMART" id="SM00487">
    <property type="entry name" value="DEXDc"/>
    <property type="match status" value="1"/>
</dbReference>
<dbReference type="GO" id="GO:0005840">
    <property type="term" value="C:ribosome"/>
    <property type="evidence" value="ECO:0007669"/>
    <property type="project" value="TreeGrafter"/>
</dbReference>
<keyword evidence="3 11" id="KW-0547">Nucleotide-binding</keyword>
<feature type="compositionally biased region" description="Basic and acidic residues" evidence="12">
    <location>
        <begin position="448"/>
        <end position="457"/>
    </location>
</feature>
<reference evidence="16 17" key="1">
    <citation type="submission" date="2015-07" db="EMBL/GenBank/DDBJ databases">
        <title>Genome sequence of Leptolinea tardivitalis DSM 16556.</title>
        <authorList>
            <person name="Hemp J."/>
            <person name="Ward L.M."/>
            <person name="Pace L.A."/>
            <person name="Fischer W.W."/>
        </authorList>
    </citation>
    <scope>NUCLEOTIDE SEQUENCE [LARGE SCALE GENOMIC DNA]</scope>
    <source>
        <strain evidence="16 17">YMTK-2</strain>
    </source>
</reference>
<evidence type="ECO:0000256" key="6">
    <source>
        <dbReference type="ARBA" id="ARBA00022840"/>
    </source>
</evidence>
<gene>
    <name evidence="16" type="ORF">ADM99_14945</name>
</gene>
<comment type="caution">
    <text evidence="16">The sequence shown here is derived from an EMBL/GenBank/DDBJ whole genome shotgun (WGS) entry which is preliminary data.</text>
</comment>
<dbReference type="InterPro" id="IPR050547">
    <property type="entry name" value="DEAD_box_RNA_helicases"/>
</dbReference>
<dbReference type="PANTHER" id="PTHR47963">
    <property type="entry name" value="DEAD-BOX ATP-DEPENDENT RNA HELICASE 47, MITOCHONDRIAL"/>
    <property type="match status" value="1"/>
</dbReference>
<dbReference type="RefSeq" id="WP_062422324.1">
    <property type="nucleotide sequence ID" value="NZ_BBYA01000010.1"/>
</dbReference>
<dbReference type="GO" id="GO:0016787">
    <property type="term" value="F:hydrolase activity"/>
    <property type="evidence" value="ECO:0007669"/>
    <property type="project" value="UniProtKB-KW"/>
</dbReference>
<dbReference type="STRING" id="229920.ADM99_14945"/>
<dbReference type="InterPro" id="IPR014001">
    <property type="entry name" value="Helicase_ATP-bd"/>
</dbReference>
<evidence type="ECO:0000259" key="13">
    <source>
        <dbReference type="PROSITE" id="PS51192"/>
    </source>
</evidence>
<dbReference type="EMBL" id="LGCK01000014">
    <property type="protein sequence ID" value="KPL70436.1"/>
    <property type="molecule type" value="Genomic_DNA"/>
</dbReference>
<proteinExistence type="inferred from homology"/>
<dbReference type="Gene3D" id="3.40.50.300">
    <property type="entry name" value="P-loop containing nucleotide triphosphate hydrolases"/>
    <property type="match status" value="2"/>
</dbReference>
<dbReference type="InterPro" id="IPR012677">
    <property type="entry name" value="Nucleotide-bd_a/b_plait_sf"/>
</dbReference>